<feature type="domain" description="MaoC-like" evidence="2">
    <location>
        <begin position="19"/>
        <end position="107"/>
    </location>
</feature>
<evidence type="ECO:0000259" key="2">
    <source>
        <dbReference type="Pfam" id="PF01575"/>
    </source>
</evidence>
<accession>A0ABV3GHG6</accession>
<dbReference type="EMBL" id="JBFALK010000011">
    <property type="protein sequence ID" value="MEV0971104.1"/>
    <property type="molecule type" value="Genomic_DNA"/>
</dbReference>
<name>A0ABV3GHG6_MICGL</name>
<proteinExistence type="inferred from homology"/>
<reference evidence="3 4" key="1">
    <citation type="submission" date="2024-06" db="EMBL/GenBank/DDBJ databases">
        <title>The Natural Products Discovery Center: Release of the First 8490 Sequenced Strains for Exploring Actinobacteria Biosynthetic Diversity.</title>
        <authorList>
            <person name="Kalkreuter E."/>
            <person name="Kautsar S.A."/>
            <person name="Yang D."/>
            <person name="Bader C.D."/>
            <person name="Teijaro C.N."/>
            <person name="Fluegel L."/>
            <person name="Davis C.M."/>
            <person name="Simpson J.R."/>
            <person name="Lauterbach L."/>
            <person name="Steele A.D."/>
            <person name="Gui C."/>
            <person name="Meng S."/>
            <person name="Li G."/>
            <person name="Viehrig K."/>
            <person name="Ye F."/>
            <person name="Su P."/>
            <person name="Kiefer A.F."/>
            <person name="Nichols A."/>
            <person name="Cepeda A.J."/>
            <person name="Yan W."/>
            <person name="Fan B."/>
            <person name="Jiang Y."/>
            <person name="Adhikari A."/>
            <person name="Zheng C.-J."/>
            <person name="Schuster L."/>
            <person name="Cowan T.M."/>
            <person name="Smanski M.J."/>
            <person name="Chevrette M.G."/>
            <person name="De Carvalho L.P.S."/>
            <person name="Shen B."/>
        </authorList>
    </citation>
    <scope>NUCLEOTIDE SEQUENCE [LARGE SCALE GENOMIC DNA]</scope>
    <source>
        <strain evidence="3 4">NPDC050100</strain>
    </source>
</reference>
<sequence length="139" mass="14571">MSGARTADGVSVGDEMPALAIPLTRTMIVATAVASRDYQDVHHDPDLAVERGSKDIFMNILTTNGLVDRFVTSWAGPGAVVKRIRIRLGAPNYPGDTMTLTGSVTEVDGSLVTLAVRGENALGVHVHGDVVVLLPHGTA</sequence>
<dbReference type="RefSeq" id="WP_358135066.1">
    <property type="nucleotide sequence ID" value="NZ_JBFALK010000011.1"/>
</dbReference>
<organism evidence="3 4">
    <name type="scientific">Microtetraspora glauca</name>
    <dbReference type="NCBI Taxonomy" id="1996"/>
    <lineage>
        <taxon>Bacteria</taxon>
        <taxon>Bacillati</taxon>
        <taxon>Actinomycetota</taxon>
        <taxon>Actinomycetes</taxon>
        <taxon>Streptosporangiales</taxon>
        <taxon>Streptosporangiaceae</taxon>
        <taxon>Microtetraspora</taxon>
    </lineage>
</organism>
<evidence type="ECO:0000256" key="1">
    <source>
        <dbReference type="ARBA" id="ARBA00005254"/>
    </source>
</evidence>
<dbReference type="InterPro" id="IPR002539">
    <property type="entry name" value="MaoC-like_dom"/>
</dbReference>
<dbReference type="SUPFAM" id="SSF54637">
    <property type="entry name" value="Thioesterase/thiol ester dehydrase-isomerase"/>
    <property type="match status" value="1"/>
</dbReference>
<dbReference type="Gene3D" id="3.10.129.10">
    <property type="entry name" value="Hotdog Thioesterase"/>
    <property type="match status" value="1"/>
</dbReference>
<keyword evidence="4" id="KW-1185">Reference proteome</keyword>
<comment type="caution">
    <text evidence="3">The sequence shown here is derived from an EMBL/GenBank/DDBJ whole genome shotgun (WGS) entry which is preliminary data.</text>
</comment>
<protein>
    <submittedName>
        <fullName evidence="3">MaoC family dehydratase</fullName>
    </submittedName>
</protein>
<dbReference type="InterPro" id="IPR029069">
    <property type="entry name" value="HotDog_dom_sf"/>
</dbReference>
<dbReference type="CDD" id="cd03455">
    <property type="entry name" value="SAV4209"/>
    <property type="match status" value="1"/>
</dbReference>
<evidence type="ECO:0000313" key="4">
    <source>
        <dbReference type="Proteomes" id="UP001551675"/>
    </source>
</evidence>
<comment type="similarity">
    <text evidence="1">Belongs to the enoyl-CoA hydratase/isomerase family.</text>
</comment>
<evidence type="ECO:0000313" key="3">
    <source>
        <dbReference type="EMBL" id="MEV0971104.1"/>
    </source>
</evidence>
<gene>
    <name evidence="3" type="ORF">AB0I59_20950</name>
</gene>
<dbReference type="Proteomes" id="UP001551675">
    <property type="component" value="Unassembled WGS sequence"/>
</dbReference>
<dbReference type="Pfam" id="PF01575">
    <property type="entry name" value="MaoC_dehydratas"/>
    <property type="match status" value="1"/>
</dbReference>